<dbReference type="AlphaFoldDB" id="A0A8H3FI30"/>
<keyword evidence="3" id="KW-1185">Reference proteome</keyword>
<name>A0A8H3FI30_9LECA</name>
<accession>A0A8H3FI30</accession>
<evidence type="ECO:0000256" key="1">
    <source>
        <dbReference type="SAM" id="MobiDB-lite"/>
    </source>
</evidence>
<gene>
    <name evidence="2" type="ORF">HETSPECPRED_005696</name>
</gene>
<feature type="region of interest" description="Disordered" evidence="1">
    <location>
        <begin position="45"/>
        <end position="70"/>
    </location>
</feature>
<feature type="compositionally biased region" description="Low complexity" evidence="1">
    <location>
        <begin position="57"/>
        <end position="66"/>
    </location>
</feature>
<dbReference type="EMBL" id="CAJPDS010000037">
    <property type="protein sequence ID" value="CAF9924918.1"/>
    <property type="molecule type" value="Genomic_DNA"/>
</dbReference>
<dbReference type="Proteomes" id="UP000664521">
    <property type="component" value="Unassembled WGS sequence"/>
</dbReference>
<proteinExistence type="predicted"/>
<organism evidence="2 3">
    <name type="scientific">Heterodermia speciosa</name>
    <dbReference type="NCBI Taxonomy" id="116794"/>
    <lineage>
        <taxon>Eukaryota</taxon>
        <taxon>Fungi</taxon>
        <taxon>Dikarya</taxon>
        <taxon>Ascomycota</taxon>
        <taxon>Pezizomycotina</taxon>
        <taxon>Lecanoromycetes</taxon>
        <taxon>OSLEUM clade</taxon>
        <taxon>Lecanoromycetidae</taxon>
        <taxon>Caliciales</taxon>
        <taxon>Physciaceae</taxon>
        <taxon>Heterodermia</taxon>
    </lineage>
</organism>
<evidence type="ECO:0000313" key="3">
    <source>
        <dbReference type="Proteomes" id="UP000664521"/>
    </source>
</evidence>
<protein>
    <submittedName>
        <fullName evidence="2">Uncharacterized protein</fullName>
    </submittedName>
</protein>
<reference evidence="2" key="1">
    <citation type="submission" date="2021-03" db="EMBL/GenBank/DDBJ databases">
        <authorList>
            <person name="Tagirdzhanova G."/>
        </authorList>
    </citation>
    <scope>NUCLEOTIDE SEQUENCE</scope>
</reference>
<evidence type="ECO:0000313" key="2">
    <source>
        <dbReference type="EMBL" id="CAF9924918.1"/>
    </source>
</evidence>
<sequence>MPAQVVSLAGRDGFGRNSNVYGFDFGGSTTDTYIPANHVYQRPIASPSAYVQPPATPQTQPGPSQSKRGKLATWLRNFYRRVWTERHQQSEAQKRRAKRLERHFAEHMFDYLLGAAG</sequence>
<comment type="caution">
    <text evidence="2">The sequence shown here is derived from an EMBL/GenBank/DDBJ whole genome shotgun (WGS) entry which is preliminary data.</text>
</comment>